<reference evidence="7" key="2">
    <citation type="submission" date="2020-08" db="EMBL/GenBank/DDBJ databases">
        <title>Plant Genome Project.</title>
        <authorList>
            <person name="Zhang R.-G."/>
        </authorList>
    </citation>
    <scope>NUCLEOTIDE SEQUENCE</scope>
    <source>
        <strain evidence="7">Huo1</strain>
        <tissue evidence="7">Leaf</tissue>
    </source>
</reference>
<keyword evidence="4" id="KW-0689">Ribosomal protein</keyword>
<dbReference type="HAMAP" id="MF_00360">
    <property type="entry name" value="Ribosomal_bS6"/>
    <property type="match status" value="1"/>
</dbReference>
<dbReference type="InterPro" id="IPR020815">
    <property type="entry name" value="Ribosomal_bS6_CS"/>
</dbReference>
<dbReference type="Proteomes" id="UP000298416">
    <property type="component" value="Unassembled WGS sequence"/>
</dbReference>
<evidence type="ECO:0000256" key="6">
    <source>
        <dbReference type="SAM" id="MobiDB-lite"/>
    </source>
</evidence>
<dbReference type="PANTHER" id="PTHR21011:SF1">
    <property type="entry name" value="SMALL RIBOSOMAL SUBUNIT PROTEIN BS6M"/>
    <property type="match status" value="1"/>
</dbReference>
<dbReference type="PANTHER" id="PTHR21011">
    <property type="entry name" value="MITOCHONDRIAL 28S RIBOSOMAL PROTEIN S6"/>
    <property type="match status" value="1"/>
</dbReference>
<dbReference type="PROSITE" id="PS01048">
    <property type="entry name" value="RIBOSOMAL_S6"/>
    <property type="match status" value="1"/>
</dbReference>
<dbReference type="GO" id="GO:0070181">
    <property type="term" value="F:small ribosomal subunit rRNA binding"/>
    <property type="evidence" value="ECO:0007669"/>
    <property type="project" value="TreeGrafter"/>
</dbReference>
<name>A0A8X8X8Y7_SALSN</name>
<dbReference type="SUPFAM" id="SSF54995">
    <property type="entry name" value="Ribosomal protein S6"/>
    <property type="match status" value="1"/>
</dbReference>
<dbReference type="GO" id="GO:0003735">
    <property type="term" value="F:structural constituent of ribosome"/>
    <property type="evidence" value="ECO:0007669"/>
    <property type="project" value="InterPro"/>
</dbReference>
<dbReference type="InterPro" id="IPR014717">
    <property type="entry name" value="Transl_elong_EF1B/ribsomal_bS6"/>
</dbReference>
<dbReference type="NCBIfam" id="TIGR00166">
    <property type="entry name" value="S6"/>
    <property type="match status" value="1"/>
</dbReference>
<gene>
    <name evidence="7" type="ORF">SASPL_131369</name>
</gene>
<keyword evidence="8" id="KW-1185">Reference proteome</keyword>
<dbReference type="Pfam" id="PF01250">
    <property type="entry name" value="Ribosomal_S6"/>
    <property type="match status" value="1"/>
</dbReference>
<proteinExistence type="inferred from homology"/>
<keyword evidence="5" id="KW-0687">Ribonucleoprotein</keyword>
<dbReference type="GO" id="GO:0005737">
    <property type="term" value="C:cytoplasm"/>
    <property type="evidence" value="ECO:0007669"/>
    <property type="project" value="UniProtKB-ARBA"/>
</dbReference>
<dbReference type="InterPro" id="IPR035980">
    <property type="entry name" value="Ribosomal_bS6_sf"/>
</dbReference>
<sequence length="316" mass="37067">METTHTHSDVVAYFRRAAQHTHLRPSLRVSASLLQLKHTHTPVSSLLWVAAARQIPKSKLRSNLTVTAATKKENKPKKKRKDDSHSFASKPDEATGPYPEAVLLKQRSVEEDGRLMPEFADVEERELFEALNLLLESDTNVDQMRHYEVVYLIHEDYKDEVENVNTKVRDFLEEKKGKVWRFSDWGLRRLAYKIKKAKNAHYILMNFEVEAQWINEFKRMLDRDERVIRHLVMKRDEAETEDCPPPPEFSTLRADMVDDDTDEEEEEDEEYDDEEDDKGIIYVNDVEEESSTYELDGIPKIERKNVPNMCNKMLRA</sequence>
<comment type="caution">
    <text evidence="7">The sequence shown here is derived from an EMBL/GenBank/DDBJ whole genome shotgun (WGS) entry which is preliminary data.</text>
</comment>
<evidence type="ECO:0000256" key="4">
    <source>
        <dbReference type="ARBA" id="ARBA00022980"/>
    </source>
</evidence>
<reference evidence="7" key="1">
    <citation type="submission" date="2018-01" db="EMBL/GenBank/DDBJ databases">
        <authorList>
            <person name="Mao J.F."/>
        </authorList>
    </citation>
    <scope>NUCLEOTIDE SEQUENCE</scope>
    <source>
        <strain evidence="7">Huo1</strain>
        <tissue evidence="7">Leaf</tissue>
    </source>
</reference>
<evidence type="ECO:0000256" key="3">
    <source>
        <dbReference type="ARBA" id="ARBA00022884"/>
    </source>
</evidence>
<accession>A0A8X8X8Y7</accession>
<evidence type="ECO:0000313" key="8">
    <source>
        <dbReference type="Proteomes" id="UP000298416"/>
    </source>
</evidence>
<feature type="region of interest" description="Disordered" evidence="6">
    <location>
        <begin position="63"/>
        <end position="100"/>
    </location>
</feature>
<dbReference type="EMBL" id="PNBA02000011">
    <property type="protein sequence ID" value="KAG6408364.1"/>
    <property type="molecule type" value="Genomic_DNA"/>
</dbReference>
<keyword evidence="2" id="KW-0699">rRNA-binding</keyword>
<protein>
    <recommendedName>
        <fullName evidence="9">Small subunit ribosomal protein S6</fullName>
    </recommendedName>
</protein>
<feature type="compositionally biased region" description="Acidic residues" evidence="6">
    <location>
        <begin position="257"/>
        <end position="277"/>
    </location>
</feature>
<dbReference type="InterPro" id="IPR020814">
    <property type="entry name" value="Ribosomal_S6_plastid/chlpt"/>
</dbReference>
<dbReference type="GO" id="GO:0015935">
    <property type="term" value="C:small ribosomal subunit"/>
    <property type="evidence" value="ECO:0007669"/>
    <property type="project" value="TreeGrafter"/>
</dbReference>
<evidence type="ECO:0008006" key="9">
    <source>
        <dbReference type="Google" id="ProtNLM"/>
    </source>
</evidence>
<evidence type="ECO:0000256" key="5">
    <source>
        <dbReference type="ARBA" id="ARBA00023274"/>
    </source>
</evidence>
<dbReference type="CDD" id="cd00473">
    <property type="entry name" value="bS6"/>
    <property type="match status" value="1"/>
</dbReference>
<dbReference type="AlphaFoldDB" id="A0A8X8X8Y7"/>
<dbReference type="FunFam" id="3.30.70.60:FF:000002">
    <property type="entry name" value="30S ribosomal protein S6"/>
    <property type="match status" value="1"/>
</dbReference>
<dbReference type="InterPro" id="IPR000529">
    <property type="entry name" value="Ribosomal_bS6"/>
</dbReference>
<feature type="region of interest" description="Disordered" evidence="6">
    <location>
        <begin position="236"/>
        <end position="280"/>
    </location>
</feature>
<keyword evidence="3" id="KW-0694">RNA-binding</keyword>
<organism evidence="7">
    <name type="scientific">Salvia splendens</name>
    <name type="common">Scarlet sage</name>
    <dbReference type="NCBI Taxonomy" id="180675"/>
    <lineage>
        <taxon>Eukaryota</taxon>
        <taxon>Viridiplantae</taxon>
        <taxon>Streptophyta</taxon>
        <taxon>Embryophyta</taxon>
        <taxon>Tracheophyta</taxon>
        <taxon>Spermatophyta</taxon>
        <taxon>Magnoliopsida</taxon>
        <taxon>eudicotyledons</taxon>
        <taxon>Gunneridae</taxon>
        <taxon>Pentapetalae</taxon>
        <taxon>asterids</taxon>
        <taxon>lamiids</taxon>
        <taxon>Lamiales</taxon>
        <taxon>Lamiaceae</taxon>
        <taxon>Nepetoideae</taxon>
        <taxon>Mentheae</taxon>
        <taxon>Salviinae</taxon>
        <taxon>Salvia</taxon>
        <taxon>Salvia subgen. Calosphace</taxon>
        <taxon>core Calosphace</taxon>
    </lineage>
</organism>
<evidence type="ECO:0000313" key="7">
    <source>
        <dbReference type="EMBL" id="KAG6408364.1"/>
    </source>
</evidence>
<feature type="compositionally biased region" description="Basic and acidic residues" evidence="6">
    <location>
        <begin position="81"/>
        <end position="93"/>
    </location>
</feature>
<dbReference type="Gene3D" id="3.30.70.60">
    <property type="match status" value="1"/>
</dbReference>
<dbReference type="GO" id="GO:0006412">
    <property type="term" value="P:translation"/>
    <property type="evidence" value="ECO:0007669"/>
    <property type="project" value="InterPro"/>
</dbReference>
<evidence type="ECO:0000256" key="1">
    <source>
        <dbReference type="ARBA" id="ARBA00009512"/>
    </source>
</evidence>
<evidence type="ECO:0000256" key="2">
    <source>
        <dbReference type="ARBA" id="ARBA00022730"/>
    </source>
</evidence>
<comment type="similarity">
    <text evidence="1">Belongs to the bacterial ribosomal protein bS6 family.</text>
</comment>